<feature type="domain" description="RNase H type-1" evidence="1">
    <location>
        <begin position="95"/>
        <end position="170"/>
    </location>
</feature>
<proteinExistence type="predicted"/>
<evidence type="ECO:0000259" key="1">
    <source>
        <dbReference type="Pfam" id="PF13456"/>
    </source>
</evidence>
<gene>
    <name evidence="2" type="ORF">GOBAR_AA19252</name>
</gene>
<dbReference type="EMBL" id="KZ665116">
    <property type="protein sequence ID" value="PPS01414.1"/>
    <property type="molecule type" value="Genomic_DNA"/>
</dbReference>
<name>A0A2P5XDK5_GOSBA</name>
<dbReference type="InterPro" id="IPR052929">
    <property type="entry name" value="RNase_H-like_EbsB-rel"/>
</dbReference>
<sequence>MEARSTYKIKIIIWRISDNFVPTIWNLAWKHLAPGFAGLETLKHVFCQCPVSVGVWGLIGIQCVMSDQRCKEQGTTSIRRAEGWVPPPSEVYKANFDVAFDQVNSRFGSRVVIRNSMGQVLASTAVLHANIISTFAAEALLCSDALRACEGLCLRKVIVEGDSLTVIKKIHISP</sequence>
<accession>A0A2P5XDK5</accession>
<dbReference type="OrthoDB" id="997827at2759"/>
<reference evidence="2 3" key="1">
    <citation type="submission" date="2015-01" db="EMBL/GenBank/DDBJ databases">
        <title>Genome of allotetraploid Gossypium barbadense reveals genomic plasticity and fiber elongation in cotton evolution.</title>
        <authorList>
            <person name="Chen X."/>
            <person name="Liu X."/>
            <person name="Zhao B."/>
            <person name="Zheng H."/>
            <person name="Hu Y."/>
            <person name="Lu G."/>
            <person name="Yang C."/>
            <person name="Chen J."/>
            <person name="Shan C."/>
            <person name="Zhang L."/>
            <person name="Zhou Y."/>
            <person name="Wang L."/>
            <person name="Guo W."/>
            <person name="Bai Y."/>
            <person name="Ruan J."/>
            <person name="Shangguan X."/>
            <person name="Mao Y."/>
            <person name="Jiang J."/>
            <person name="Zhu Y."/>
            <person name="Lei J."/>
            <person name="Kang H."/>
            <person name="Chen S."/>
            <person name="He X."/>
            <person name="Wang R."/>
            <person name="Wang Y."/>
            <person name="Chen J."/>
            <person name="Wang L."/>
            <person name="Yu S."/>
            <person name="Wang B."/>
            <person name="Wei J."/>
            <person name="Song S."/>
            <person name="Lu X."/>
            <person name="Gao Z."/>
            <person name="Gu W."/>
            <person name="Deng X."/>
            <person name="Ma D."/>
            <person name="Wang S."/>
            <person name="Liang W."/>
            <person name="Fang L."/>
            <person name="Cai C."/>
            <person name="Zhu X."/>
            <person name="Zhou B."/>
            <person name="Zhang Y."/>
            <person name="Chen Z."/>
            <person name="Xu S."/>
            <person name="Zhu R."/>
            <person name="Wang S."/>
            <person name="Zhang T."/>
            <person name="Zhao G."/>
        </authorList>
    </citation>
    <scope>NUCLEOTIDE SEQUENCE [LARGE SCALE GENOMIC DNA]</scope>
    <source>
        <strain evidence="3">cv. Xinhai21</strain>
        <tissue evidence="2">Leaf</tissue>
    </source>
</reference>
<dbReference type="Pfam" id="PF13456">
    <property type="entry name" value="RVT_3"/>
    <property type="match status" value="1"/>
</dbReference>
<dbReference type="PANTHER" id="PTHR47074">
    <property type="entry name" value="BNAC02G40300D PROTEIN"/>
    <property type="match status" value="1"/>
</dbReference>
<organism evidence="2 3">
    <name type="scientific">Gossypium barbadense</name>
    <name type="common">Sea Island cotton</name>
    <name type="synonym">Hibiscus barbadensis</name>
    <dbReference type="NCBI Taxonomy" id="3634"/>
    <lineage>
        <taxon>Eukaryota</taxon>
        <taxon>Viridiplantae</taxon>
        <taxon>Streptophyta</taxon>
        <taxon>Embryophyta</taxon>
        <taxon>Tracheophyta</taxon>
        <taxon>Spermatophyta</taxon>
        <taxon>Magnoliopsida</taxon>
        <taxon>eudicotyledons</taxon>
        <taxon>Gunneridae</taxon>
        <taxon>Pentapetalae</taxon>
        <taxon>rosids</taxon>
        <taxon>malvids</taxon>
        <taxon>Malvales</taxon>
        <taxon>Malvaceae</taxon>
        <taxon>Malvoideae</taxon>
        <taxon>Gossypium</taxon>
    </lineage>
</organism>
<evidence type="ECO:0000313" key="3">
    <source>
        <dbReference type="Proteomes" id="UP000239757"/>
    </source>
</evidence>
<dbReference type="Proteomes" id="UP000239757">
    <property type="component" value="Unassembled WGS sequence"/>
</dbReference>
<dbReference type="AlphaFoldDB" id="A0A2P5XDK5"/>
<dbReference type="InterPro" id="IPR002156">
    <property type="entry name" value="RNaseH_domain"/>
</dbReference>
<dbReference type="PANTHER" id="PTHR47074:SF61">
    <property type="entry name" value="RNASE H TYPE-1 DOMAIN-CONTAINING PROTEIN"/>
    <property type="match status" value="1"/>
</dbReference>
<dbReference type="GO" id="GO:0003676">
    <property type="term" value="F:nucleic acid binding"/>
    <property type="evidence" value="ECO:0007669"/>
    <property type="project" value="InterPro"/>
</dbReference>
<evidence type="ECO:0000313" key="2">
    <source>
        <dbReference type="EMBL" id="PPS01414.1"/>
    </source>
</evidence>
<dbReference type="GO" id="GO:0004523">
    <property type="term" value="F:RNA-DNA hybrid ribonuclease activity"/>
    <property type="evidence" value="ECO:0007669"/>
    <property type="project" value="InterPro"/>
</dbReference>
<protein>
    <recommendedName>
        <fullName evidence="1">RNase H type-1 domain-containing protein</fullName>
    </recommendedName>
</protein>